<accession>A0AAU9SNU0</accession>
<evidence type="ECO:0000256" key="1">
    <source>
        <dbReference type="SAM" id="Coils"/>
    </source>
</evidence>
<dbReference type="EMBL" id="OU466862">
    <property type="protein sequence ID" value="CAH2069273.1"/>
    <property type="molecule type" value="Genomic_DNA"/>
</dbReference>
<dbReference type="Proteomes" id="UP000836841">
    <property type="component" value="Chromosome 6"/>
</dbReference>
<evidence type="ECO:0000256" key="2">
    <source>
        <dbReference type="SAM" id="MobiDB-lite"/>
    </source>
</evidence>
<protein>
    <submittedName>
        <fullName evidence="3">Uncharacterized protein</fullName>
    </submittedName>
</protein>
<name>A0AAU9SNU0_THLAR</name>
<sequence length="159" mass="17017">MLPPGEEDFQFRGIVNLICARMSDSGGPKTSEQESQPSEQESNSQQAMVKDVSTTVKRAVDLVNNAEAMSAESARIVEEVEAIVGIVSAYGPGAAADADPSSWDSVVRLVENLELLAASARQMAEKAADMMQDANAKTETARAEMAKALVVMKNVKWNV</sequence>
<dbReference type="AlphaFoldDB" id="A0AAU9SNU0"/>
<proteinExistence type="predicted"/>
<evidence type="ECO:0000313" key="3">
    <source>
        <dbReference type="EMBL" id="CAH2069273.1"/>
    </source>
</evidence>
<reference evidence="3 4" key="1">
    <citation type="submission" date="2022-03" db="EMBL/GenBank/DDBJ databases">
        <authorList>
            <person name="Nunn A."/>
            <person name="Chopra R."/>
            <person name="Nunn A."/>
            <person name="Contreras Garrido A."/>
        </authorList>
    </citation>
    <scope>NUCLEOTIDE SEQUENCE [LARGE SCALE GENOMIC DNA]</scope>
</reference>
<keyword evidence="1" id="KW-0175">Coiled coil</keyword>
<keyword evidence="4" id="KW-1185">Reference proteome</keyword>
<organism evidence="3 4">
    <name type="scientific">Thlaspi arvense</name>
    <name type="common">Field penny-cress</name>
    <dbReference type="NCBI Taxonomy" id="13288"/>
    <lineage>
        <taxon>Eukaryota</taxon>
        <taxon>Viridiplantae</taxon>
        <taxon>Streptophyta</taxon>
        <taxon>Embryophyta</taxon>
        <taxon>Tracheophyta</taxon>
        <taxon>Spermatophyta</taxon>
        <taxon>Magnoliopsida</taxon>
        <taxon>eudicotyledons</taxon>
        <taxon>Gunneridae</taxon>
        <taxon>Pentapetalae</taxon>
        <taxon>rosids</taxon>
        <taxon>malvids</taxon>
        <taxon>Brassicales</taxon>
        <taxon>Brassicaceae</taxon>
        <taxon>Thlaspideae</taxon>
        <taxon>Thlaspi</taxon>
    </lineage>
</organism>
<feature type="coiled-coil region" evidence="1">
    <location>
        <begin position="110"/>
        <end position="144"/>
    </location>
</feature>
<feature type="region of interest" description="Disordered" evidence="2">
    <location>
        <begin position="22"/>
        <end position="50"/>
    </location>
</feature>
<feature type="compositionally biased region" description="Low complexity" evidence="2">
    <location>
        <begin position="33"/>
        <end position="46"/>
    </location>
</feature>
<evidence type="ECO:0000313" key="4">
    <source>
        <dbReference type="Proteomes" id="UP000836841"/>
    </source>
</evidence>
<gene>
    <name evidence="3" type="ORF">TAV2_LOCUS18991</name>
</gene>